<dbReference type="Proteomes" id="UP001627284">
    <property type="component" value="Unassembled WGS sequence"/>
</dbReference>
<protein>
    <submittedName>
        <fullName evidence="1">Uncharacterized protein</fullName>
    </submittedName>
</protein>
<name>A0ABD2S1T8_9SOLN</name>
<accession>A0ABD2S1T8</accession>
<evidence type="ECO:0000313" key="1">
    <source>
        <dbReference type="EMBL" id="KAL3337769.1"/>
    </source>
</evidence>
<evidence type="ECO:0000313" key="2">
    <source>
        <dbReference type="Proteomes" id="UP001627284"/>
    </source>
</evidence>
<dbReference type="EMBL" id="JBJKTR010000017">
    <property type="protein sequence ID" value="KAL3337769.1"/>
    <property type="molecule type" value="Genomic_DNA"/>
</dbReference>
<dbReference type="PANTHER" id="PTHR34371">
    <property type="entry name" value="OS01G0551000 PROTEIN"/>
    <property type="match status" value="1"/>
</dbReference>
<feature type="non-terminal residue" evidence="1">
    <location>
        <position position="1"/>
    </location>
</feature>
<keyword evidence="2" id="KW-1185">Reference proteome</keyword>
<proteinExistence type="predicted"/>
<reference evidence="1 2" key="1">
    <citation type="submission" date="2024-05" db="EMBL/GenBank/DDBJ databases">
        <title>De novo assembly of an allotetraploid wild potato.</title>
        <authorList>
            <person name="Hosaka A.J."/>
        </authorList>
    </citation>
    <scope>NUCLEOTIDE SEQUENCE [LARGE SCALE GENOMIC DNA]</scope>
    <source>
        <tissue evidence="1">Young leaves</tissue>
    </source>
</reference>
<comment type="caution">
    <text evidence="1">The sequence shown here is derived from an EMBL/GenBank/DDBJ whole genome shotgun (WGS) entry which is preliminary data.</text>
</comment>
<gene>
    <name evidence="1" type="ORF">AABB24_030080</name>
</gene>
<dbReference type="PANTHER" id="PTHR34371:SF13">
    <property type="match status" value="1"/>
</dbReference>
<dbReference type="AlphaFoldDB" id="A0ABD2S1T8"/>
<organism evidence="1 2">
    <name type="scientific">Solanum stoloniferum</name>
    <dbReference type="NCBI Taxonomy" id="62892"/>
    <lineage>
        <taxon>Eukaryota</taxon>
        <taxon>Viridiplantae</taxon>
        <taxon>Streptophyta</taxon>
        <taxon>Embryophyta</taxon>
        <taxon>Tracheophyta</taxon>
        <taxon>Spermatophyta</taxon>
        <taxon>Magnoliopsida</taxon>
        <taxon>eudicotyledons</taxon>
        <taxon>Gunneridae</taxon>
        <taxon>Pentapetalae</taxon>
        <taxon>asterids</taxon>
        <taxon>lamiids</taxon>
        <taxon>Solanales</taxon>
        <taxon>Solanaceae</taxon>
        <taxon>Solanoideae</taxon>
        <taxon>Solaneae</taxon>
        <taxon>Solanum</taxon>
    </lineage>
</organism>
<sequence>QTQILQLSLLLHSFSTTKKGLMEESDPKPKPEPIIPKLPLFSPEKEIPNITSPVHHTVAVSVPFQWEKEPGKPNTINLPINKPKSLEPPPRLYSINTPSPTTVLDGPYNNDNNNNNNKISSSSFRFLKNISKTPETEQFVKKGNWWQRNVKRKIGSNSSSVFLSSMDSTGKSCSARMGSFRRNGSSSNLYATKSNMMWANIYEGFKKAIPWKSNKSKNCSSYSFPHQQSI</sequence>